<dbReference type="AlphaFoldDB" id="L8Y3D6"/>
<evidence type="ECO:0000313" key="2">
    <source>
        <dbReference type="EMBL" id="ELV10792.1"/>
    </source>
</evidence>
<feature type="compositionally biased region" description="Basic and acidic residues" evidence="1">
    <location>
        <begin position="100"/>
        <end position="119"/>
    </location>
</feature>
<dbReference type="Proteomes" id="UP000011518">
    <property type="component" value="Unassembled WGS sequence"/>
</dbReference>
<protein>
    <submittedName>
        <fullName evidence="2">Uncharacterized protein</fullName>
    </submittedName>
</protein>
<feature type="region of interest" description="Disordered" evidence="1">
    <location>
        <begin position="17"/>
        <end position="45"/>
    </location>
</feature>
<proteinExistence type="predicted"/>
<feature type="compositionally biased region" description="Basic and acidic residues" evidence="1">
    <location>
        <begin position="33"/>
        <end position="45"/>
    </location>
</feature>
<feature type="region of interest" description="Disordered" evidence="1">
    <location>
        <begin position="57"/>
        <end position="181"/>
    </location>
</feature>
<dbReference type="InParanoid" id="L8Y3D6"/>
<keyword evidence="3" id="KW-1185">Reference proteome</keyword>
<gene>
    <name evidence="2" type="ORF">TREES_T100021228</name>
</gene>
<organism evidence="2 3">
    <name type="scientific">Tupaia chinensis</name>
    <name type="common">Chinese tree shrew</name>
    <name type="synonym">Tupaia belangeri chinensis</name>
    <dbReference type="NCBI Taxonomy" id="246437"/>
    <lineage>
        <taxon>Eukaryota</taxon>
        <taxon>Metazoa</taxon>
        <taxon>Chordata</taxon>
        <taxon>Craniata</taxon>
        <taxon>Vertebrata</taxon>
        <taxon>Euteleostomi</taxon>
        <taxon>Mammalia</taxon>
        <taxon>Eutheria</taxon>
        <taxon>Euarchontoglires</taxon>
        <taxon>Scandentia</taxon>
        <taxon>Tupaiidae</taxon>
        <taxon>Tupaia</taxon>
    </lineage>
</organism>
<evidence type="ECO:0000256" key="1">
    <source>
        <dbReference type="SAM" id="MobiDB-lite"/>
    </source>
</evidence>
<dbReference type="PANTHER" id="PTHR46742:SF1">
    <property type="entry name" value="LYSINE RICH COILED-COIL 1"/>
    <property type="match status" value="1"/>
</dbReference>
<reference evidence="3" key="2">
    <citation type="journal article" date="2013" name="Nat. Commun.">
        <title>Genome of the Chinese tree shrew.</title>
        <authorList>
            <person name="Fan Y."/>
            <person name="Huang Z.Y."/>
            <person name="Cao C.C."/>
            <person name="Chen C.S."/>
            <person name="Chen Y.X."/>
            <person name="Fan D.D."/>
            <person name="He J."/>
            <person name="Hou H.L."/>
            <person name="Hu L."/>
            <person name="Hu X.T."/>
            <person name="Jiang X.T."/>
            <person name="Lai R."/>
            <person name="Lang Y.S."/>
            <person name="Liang B."/>
            <person name="Liao S.G."/>
            <person name="Mu D."/>
            <person name="Ma Y.Y."/>
            <person name="Niu Y.Y."/>
            <person name="Sun X.Q."/>
            <person name="Xia J.Q."/>
            <person name="Xiao J."/>
            <person name="Xiong Z.Q."/>
            <person name="Xu L."/>
            <person name="Yang L."/>
            <person name="Zhang Y."/>
            <person name="Zhao W."/>
            <person name="Zhao X.D."/>
            <person name="Zheng Y.T."/>
            <person name="Zhou J.M."/>
            <person name="Zhu Y.B."/>
            <person name="Zhang G.J."/>
            <person name="Wang J."/>
            <person name="Yao Y.G."/>
        </authorList>
    </citation>
    <scope>NUCLEOTIDE SEQUENCE [LARGE SCALE GENOMIC DNA]</scope>
</reference>
<name>L8Y3D6_TUPCH</name>
<accession>L8Y3D6</accession>
<feature type="compositionally biased region" description="Basic and acidic residues" evidence="1">
    <location>
        <begin position="63"/>
        <end position="92"/>
    </location>
</feature>
<dbReference type="EMBL" id="KB366546">
    <property type="protein sequence ID" value="ELV10792.1"/>
    <property type="molecule type" value="Genomic_DNA"/>
</dbReference>
<sequence>MVKQLRRIPSPCERLSLVERHIPPRSNMHHTRQRLESRHSGQKNHDHFFKRSCLLNPAQGENMDPHRAQGREDSCGLSREDDSRVRPADHQNRGRKRRHKEPEEPKRKHRRERDSHKENGGLGRPRGRADPVSAEKPRHRKKNHQDGDTTKERRRHQDKKRSGTESLEELDLWDEAVLSNY</sequence>
<dbReference type="PANTHER" id="PTHR46742">
    <property type="entry name" value="LYSINE-RICH COILED-COIL PROTEIN 1"/>
    <property type="match status" value="1"/>
</dbReference>
<feature type="compositionally biased region" description="Basic and acidic residues" evidence="1">
    <location>
        <begin position="127"/>
        <end position="136"/>
    </location>
</feature>
<reference evidence="3" key="1">
    <citation type="submission" date="2012-07" db="EMBL/GenBank/DDBJ databases">
        <title>Genome of the Chinese tree shrew, a rising model animal genetically related to primates.</title>
        <authorList>
            <person name="Zhang G."/>
            <person name="Fan Y."/>
            <person name="Yao Y."/>
            <person name="Huang Z."/>
        </authorList>
    </citation>
    <scope>NUCLEOTIDE SEQUENCE [LARGE SCALE GENOMIC DNA]</scope>
</reference>
<evidence type="ECO:0000313" key="3">
    <source>
        <dbReference type="Proteomes" id="UP000011518"/>
    </source>
</evidence>